<evidence type="ECO:0000313" key="1">
    <source>
        <dbReference type="EMBL" id="QEJ99710.1"/>
    </source>
</evidence>
<evidence type="ECO:0000313" key="2">
    <source>
        <dbReference type="Proteomes" id="UP000323594"/>
    </source>
</evidence>
<gene>
    <name evidence="1" type="ORF">FUT82_16760</name>
</gene>
<dbReference type="Proteomes" id="UP000323594">
    <property type="component" value="Chromosome"/>
</dbReference>
<accession>A0AAE6IWR8</accession>
<evidence type="ECO:0008006" key="3">
    <source>
        <dbReference type="Google" id="ProtNLM"/>
    </source>
</evidence>
<dbReference type="EMBL" id="CP042817">
    <property type="protein sequence ID" value="QEJ99710.1"/>
    <property type="molecule type" value="Genomic_DNA"/>
</dbReference>
<protein>
    <recommendedName>
        <fullName evidence="3">Nucleotide modification associated domain-containing protein</fullName>
    </recommendedName>
</protein>
<organism evidence="1 2">
    <name type="scientific">Treponema phagedenis</name>
    <dbReference type="NCBI Taxonomy" id="162"/>
    <lineage>
        <taxon>Bacteria</taxon>
        <taxon>Pseudomonadati</taxon>
        <taxon>Spirochaetota</taxon>
        <taxon>Spirochaetia</taxon>
        <taxon>Spirochaetales</taxon>
        <taxon>Treponemataceae</taxon>
        <taxon>Treponema</taxon>
    </lineage>
</organism>
<proteinExistence type="predicted"/>
<name>A0AAE6IWR8_TREPH</name>
<dbReference type="AlphaFoldDB" id="A0AAE6IWR8"/>
<reference evidence="1 2" key="1">
    <citation type="submission" date="2019-08" db="EMBL/GenBank/DDBJ databases">
        <authorList>
            <person name="Kuhnert P."/>
        </authorList>
    </citation>
    <scope>NUCLEOTIDE SEQUENCE [LARGE SCALE GENOMIC DNA]</scope>
    <source>
        <strain evidence="1 2">B36.5</strain>
    </source>
</reference>
<sequence>MTNHTDTQKKIIEITEAIQDLLLYKNEKYGDSALSPKHIFYKGDAVNSILIRLDDKLGRIMANTETAPRINDVADIIGYCTLLLAGIGAGKEDIEKLMD</sequence>